<dbReference type="EMBL" id="CP001959">
    <property type="protein sequence ID" value="ADG70803.1"/>
    <property type="molecule type" value="Genomic_DNA"/>
</dbReference>
<dbReference type="STRING" id="526224.Bmur_0704"/>
<dbReference type="eggNOG" id="COG1442">
    <property type="taxonomic scope" value="Bacteria"/>
</dbReference>
<keyword evidence="2 4" id="KW-0808">Transferase</keyword>
<dbReference type="SUPFAM" id="SSF53448">
    <property type="entry name" value="Nucleotide-diphospho-sugar transferases"/>
    <property type="match status" value="1"/>
</dbReference>
<evidence type="ECO:0000256" key="1">
    <source>
        <dbReference type="ARBA" id="ARBA00022676"/>
    </source>
</evidence>
<dbReference type="PANTHER" id="PTHR13778">
    <property type="entry name" value="GLYCOSYLTRANSFERASE 8 DOMAIN-CONTAINING PROTEIN"/>
    <property type="match status" value="1"/>
</dbReference>
<dbReference type="PANTHER" id="PTHR13778:SF47">
    <property type="entry name" value="LIPOPOLYSACCHARIDE 1,3-GALACTOSYLTRANSFERASE"/>
    <property type="match status" value="1"/>
</dbReference>
<evidence type="ECO:0000313" key="5">
    <source>
        <dbReference type="Proteomes" id="UP000001915"/>
    </source>
</evidence>
<dbReference type="KEGG" id="brm:Bmur_0704"/>
<sequence>MRMDICLSADDNYAKYMGTTIASILSNSKEDEEIYFHLLDGGITEENKNKLLSLKKIKNCDMKFYVPDFEKYKKWYELGNYNGRFSPAMFYRLDIHILMPDIDKVLYLDCDTIVRSSLKELFEIDINNYYALVADNARNNNYFNSGVILFNSQLCREINIEKSYNDFFYKNNGKVWTDEEILNECLKNRVKFIEPKWNFFANKIQQYYIDYNLNDVKIIHYMSFKPWKSDCRSVIFIDEFWKYYQLTPWFLERPIDAIQTILAQKYGDYEETKLKINDVRCFGVYHNRNTLKIVIFFIKIRIEMSFKNVNKIAWFIPVKKWREAFRRAFDV</sequence>
<dbReference type="OrthoDB" id="307532at2"/>
<reference evidence="4 5" key="1">
    <citation type="journal article" date="2010" name="Stand. Genomic Sci.">
        <title>Complete genome sequence of Brachyspira murdochii type strain (56-150).</title>
        <authorList>
            <person name="Pati A."/>
            <person name="Sikorski J."/>
            <person name="Gronow S."/>
            <person name="Munk C."/>
            <person name="Lapidus A."/>
            <person name="Copeland A."/>
            <person name="Glavina Del Tio T."/>
            <person name="Nolan M."/>
            <person name="Lucas S."/>
            <person name="Chen F."/>
            <person name="Tice H."/>
            <person name="Cheng J.F."/>
            <person name="Han C."/>
            <person name="Detter J.C."/>
            <person name="Bruce D."/>
            <person name="Tapia R."/>
            <person name="Goodwin L."/>
            <person name="Pitluck S."/>
            <person name="Liolios K."/>
            <person name="Ivanova N."/>
            <person name="Mavromatis K."/>
            <person name="Mikhailova N."/>
            <person name="Chen A."/>
            <person name="Palaniappan K."/>
            <person name="Land M."/>
            <person name="Hauser L."/>
            <person name="Chang Y.J."/>
            <person name="Jeffries C.D."/>
            <person name="Spring S."/>
            <person name="Rohde M."/>
            <person name="Goker M."/>
            <person name="Bristow J."/>
            <person name="Eisen J.A."/>
            <person name="Markowitz V."/>
            <person name="Hugenholtz P."/>
            <person name="Kyrpides N.C."/>
            <person name="Klenk H.P."/>
        </authorList>
    </citation>
    <scope>NUCLEOTIDE SEQUENCE [LARGE SCALE GENOMIC DNA]</scope>
    <source>
        <strain evidence="5">ATCC 51284 / DSM 12563 / 56-150</strain>
    </source>
</reference>
<evidence type="ECO:0000256" key="2">
    <source>
        <dbReference type="ARBA" id="ARBA00022679"/>
    </source>
</evidence>
<accession>D5U7Y0</accession>
<dbReference type="CDD" id="cd04194">
    <property type="entry name" value="GT8_A4GalT_like"/>
    <property type="match status" value="1"/>
</dbReference>
<dbReference type="Gene3D" id="3.90.550.10">
    <property type="entry name" value="Spore Coat Polysaccharide Biosynthesis Protein SpsA, Chain A"/>
    <property type="match status" value="1"/>
</dbReference>
<gene>
    <name evidence="4" type="ordered locus">Bmur_0704</name>
</gene>
<keyword evidence="3" id="KW-0479">Metal-binding</keyword>
<proteinExistence type="predicted"/>
<dbReference type="AlphaFoldDB" id="D5U7Y0"/>
<keyword evidence="1" id="KW-0328">Glycosyltransferase</keyword>
<dbReference type="InterPro" id="IPR050748">
    <property type="entry name" value="Glycosyltrans_8_dom-fam"/>
</dbReference>
<dbReference type="CAZy" id="GT8">
    <property type="family name" value="Glycosyltransferase Family 8"/>
</dbReference>
<dbReference type="Proteomes" id="UP000001915">
    <property type="component" value="Chromosome"/>
</dbReference>
<dbReference type="InterPro" id="IPR002495">
    <property type="entry name" value="Glyco_trans_8"/>
</dbReference>
<dbReference type="GO" id="GO:0016757">
    <property type="term" value="F:glycosyltransferase activity"/>
    <property type="evidence" value="ECO:0007669"/>
    <property type="project" value="UniProtKB-KW"/>
</dbReference>
<dbReference type="RefSeq" id="WP_013113229.1">
    <property type="nucleotide sequence ID" value="NC_014150.1"/>
</dbReference>
<evidence type="ECO:0000256" key="3">
    <source>
        <dbReference type="ARBA" id="ARBA00022723"/>
    </source>
</evidence>
<evidence type="ECO:0000313" key="4">
    <source>
        <dbReference type="EMBL" id="ADG70803.1"/>
    </source>
</evidence>
<name>D5U7Y0_BRAM5</name>
<dbReference type="GO" id="GO:0046872">
    <property type="term" value="F:metal ion binding"/>
    <property type="evidence" value="ECO:0007669"/>
    <property type="project" value="UniProtKB-KW"/>
</dbReference>
<organism evidence="4 5">
    <name type="scientific">Brachyspira murdochii (strain ATCC 51284 / DSM 12563 / 56-150)</name>
    <name type="common">Serpulina murdochii</name>
    <dbReference type="NCBI Taxonomy" id="526224"/>
    <lineage>
        <taxon>Bacteria</taxon>
        <taxon>Pseudomonadati</taxon>
        <taxon>Spirochaetota</taxon>
        <taxon>Spirochaetia</taxon>
        <taxon>Brachyspirales</taxon>
        <taxon>Brachyspiraceae</taxon>
        <taxon>Brachyspira</taxon>
    </lineage>
</organism>
<dbReference type="Pfam" id="PF01501">
    <property type="entry name" value="Glyco_transf_8"/>
    <property type="match status" value="1"/>
</dbReference>
<dbReference type="InterPro" id="IPR029044">
    <property type="entry name" value="Nucleotide-diphossugar_trans"/>
</dbReference>
<dbReference type="HOGENOM" id="CLU_050833_0_1_12"/>
<protein>
    <submittedName>
        <fullName evidence="4">Glycosyl transferase family 8</fullName>
    </submittedName>
</protein>